<proteinExistence type="predicted"/>
<evidence type="ECO:0000313" key="2">
    <source>
        <dbReference type="Proteomes" id="UP000626786"/>
    </source>
</evidence>
<sequence length="78" mass="8839">MQKGNRLPDFLFLRITSSTPHLVKTFPARITFSLLLHKFRGITTVNEQLSFALSGFDKLKGVSLQLGGFIDRIIVYID</sequence>
<protein>
    <submittedName>
        <fullName evidence="1">Uncharacterized protein</fullName>
    </submittedName>
</protein>
<name>A0ABR8U7L1_9BACL</name>
<evidence type="ECO:0000313" key="1">
    <source>
        <dbReference type="EMBL" id="MBD7984023.1"/>
    </source>
</evidence>
<reference evidence="1 2" key="1">
    <citation type="submission" date="2020-08" db="EMBL/GenBank/DDBJ databases">
        <title>A Genomic Blueprint of the Chicken Gut Microbiome.</title>
        <authorList>
            <person name="Gilroy R."/>
            <person name="Ravi A."/>
            <person name="Getino M."/>
            <person name="Pursley I."/>
            <person name="Horton D.L."/>
            <person name="Alikhan N.-F."/>
            <person name="Baker D."/>
            <person name="Gharbi K."/>
            <person name="Hall N."/>
            <person name="Watson M."/>
            <person name="Adriaenssens E.M."/>
            <person name="Foster-Nyarko E."/>
            <person name="Jarju S."/>
            <person name="Secka A."/>
            <person name="Antonio M."/>
            <person name="Oren A."/>
            <person name="Chaudhuri R."/>
            <person name="La Ragione R.M."/>
            <person name="Hildebrand F."/>
            <person name="Pallen M.J."/>
        </authorList>
    </citation>
    <scope>NUCLEOTIDE SEQUENCE [LARGE SCALE GENOMIC DNA]</scope>
    <source>
        <strain evidence="1 2">Sa2YVA2</strain>
    </source>
</reference>
<organism evidence="1 2">
    <name type="scientific">Sporosarcina quadrami</name>
    <dbReference type="NCBI Taxonomy" id="2762234"/>
    <lineage>
        <taxon>Bacteria</taxon>
        <taxon>Bacillati</taxon>
        <taxon>Bacillota</taxon>
        <taxon>Bacilli</taxon>
        <taxon>Bacillales</taxon>
        <taxon>Caryophanaceae</taxon>
        <taxon>Sporosarcina</taxon>
    </lineage>
</organism>
<dbReference type="RefSeq" id="WP_191693721.1">
    <property type="nucleotide sequence ID" value="NZ_JACSQN010000004.1"/>
</dbReference>
<gene>
    <name evidence="1" type="ORF">H9649_05485</name>
</gene>
<comment type="caution">
    <text evidence="1">The sequence shown here is derived from an EMBL/GenBank/DDBJ whole genome shotgun (WGS) entry which is preliminary data.</text>
</comment>
<dbReference type="EMBL" id="JACSQN010000004">
    <property type="protein sequence ID" value="MBD7984023.1"/>
    <property type="molecule type" value="Genomic_DNA"/>
</dbReference>
<dbReference type="Proteomes" id="UP000626786">
    <property type="component" value="Unassembled WGS sequence"/>
</dbReference>
<accession>A0ABR8U7L1</accession>
<keyword evidence="2" id="KW-1185">Reference proteome</keyword>